<gene>
    <name evidence="9" type="ORF">A4R35_08785</name>
</gene>
<dbReference type="AlphaFoldDB" id="A0A328VDH3"/>
<dbReference type="PANTHER" id="PTHR30619:SF1">
    <property type="entry name" value="RECOMBINATION PROTEIN 2"/>
    <property type="match status" value="1"/>
</dbReference>
<accession>A0A328VDH3</accession>
<evidence type="ECO:0000256" key="1">
    <source>
        <dbReference type="ARBA" id="ARBA00004651"/>
    </source>
</evidence>
<dbReference type="GO" id="GO:0005886">
    <property type="term" value="C:plasma membrane"/>
    <property type="evidence" value="ECO:0007669"/>
    <property type="project" value="UniProtKB-SubCell"/>
</dbReference>
<feature type="domain" description="ComEC/Rec2-related protein" evidence="7">
    <location>
        <begin position="247"/>
        <end position="518"/>
    </location>
</feature>
<dbReference type="InterPro" id="IPR004477">
    <property type="entry name" value="ComEC_N"/>
</dbReference>
<dbReference type="Pfam" id="PF13567">
    <property type="entry name" value="DUF4131"/>
    <property type="match status" value="1"/>
</dbReference>
<feature type="domain" description="DUF4131" evidence="8">
    <location>
        <begin position="38"/>
        <end position="179"/>
    </location>
</feature>
<evidence type="ECO:0000256" key="6">
    <source>
        <dbReference type="SAM" id="Phobius"/>
    </source>
</evidence>
<feature type="transmembrane region" description="Helical" evidence="6">
    <location>
        <begin position="478"/>
        <end position="501"/>
    </location>
</feature>
<feature type="transmembrane region" description="Helical" evidence="6">
    <location>
        <begin position="64"/>
        <end position="82"/>
    </location>
</feature>
<feature type="transmembrane region" description="Helical" evidence="6">
    <location>
        <begin position="507"/>
        <end position="529"/>
    </location>
</feature>
<dbReference type="Gene3D" id="3.60.15.10">
    <property type="entry name" value="Ribonuclease Z/Hydroxyacylglutathione hydrolase-like"/>
    <property type="match status" value="1"/>
</dbReference>
<evidence type="ECO:0008006" key="11">
    <source>
        <dbReference type="Google" id="ProtNLM"/>
    </source>
</evidence>
<feature type="transmembrane region" description="Helical" evidence="6">
    <location>
        <begin position="447"/>
        <end position="471"/>
    </location>
</feature>
<dbReference type="NCBIfam" id="TIGR00360">
    <property type="entry name" value="ComEC_N-term"/>
    <property type="match status" value="1"/>
</dbReference>
<evidence type="ECO:0000259" key="7">
    <source>
        <dbReference type="Pfam" id="PF03772"/>
    </source>
</evidence>
<keyword evidence="2" id="KW-1003">Cell membrane</keyword>
<feature type="transmembrane region" description="Helical" evidence="6">
    <location>
        <begin position="556"/>
        <end position="578"/>
    </location>
</feature>
<evidence type="ECO:0000256" key="3">
    <source>
        <dbReference type="ARBA" id="ARBA00022692"/>
    </source>
</evidence>
<reference evidence="9 10" key="1">
    <citation type="submission" date="2016-08" db="EMBL/GenBank/DDBJ databases">
        <title>Analysis of Carbohydrate Active Enzymes in Thermogemmatispora T81 Reveals Carbohydrate Degradation Ability.</title>
        <authorList>
            <person name="Tomazini A."/>
            <person name="Lal S."/>
            <person name="Stott M."/>
            <person name="Henrissat B."/>
            <person name="Polikarpov I."/>
            <person name="Sparling R."/>
            <person name="Levin D.B."/>
        </authorList>
    </citation>
    <scope>NUCLEOTIDE SEQUENCE [LARGE SCALE GENOMIC DNA]</scope>
    <source>
        <strain evidence="9 10">T81</strain>
    </source>
</reference>
<evidence type="ECO:0000256" key="4">
    <source>
        <dbReference type="ARBA" id="ARBA00022989"/>
    </source>
</evidence>
<dbReference type="InterPro" id="IPR052159">
    <property type="entry name" value="Competence_DNA_uptake"/>
</dbReference>
<feature type="transmembrane region" description="Helical" evidence="6">
    <location>
        <begin position="16"/>
        <end position="34"/>
    </location>
</feature>
<dbReference type="RefSeq" id="WP_112428510.1">
    <property type="nucleotide sequence ID" value="NZ_MCIF01000002.1"/>
</dbReference>
<dbReference type="InterPro" id="IPR025405">
    <property type="entry name" value="DUF4131"/>
</dbReference>
<dbReference type="InterPro" id="IPR036866">
    <property type="entry name" value="RibonucZ/Hydroxyglut_hydro"/>
</dbReference>
<keyword evidence="5 6" id="KW-0472">Membrane</keyword>
<dbReference type="EMBL" id="MCIF01000002">
    <property type="protein sequence ID" value="RAQ95627.1"/>
    <property type="molecule type" value="Genomic_DNA"/>
</dbReference>
<feature type="transmembrane region" description="Helical" evidence="6">
    <location>
        <begin position="300"/>
        <end position="318"/>
    </location>
</feature>
<evidence type="ECO:0000256" key="2">
    <source>
        <dbReference type="ARBA" id="ARBA00022475"/>
    </source>
</evidence>
<protein>
    <recommendedName>
        <fullName evidence="11">ComEC/Rec2-related protein domain-containing protein</fullName>
    </recommendedName>
</protein>
<keyword evidence="10" id="KW-1185">Reference proteome</keyword>
<feature type="transmembrane region" description="Helical" evidence="6">
    <location>
        <begin position="348"/>
        <end position="367"/>
    </location>
</feature>
<feature type="transmembrane region" description="Helical" evidence="6">
    <location>
        <begin position="373"/>
        <end position="395"/>
    </location>
</feature>
<keyword evidence="3 6" id="KW-0812">Transmembrane</keyword>
<dbReference type="Proteomes" id="UP000248706">
    <property type="component" value="Unassembled WGS sequence"/>
</dbReference>
<evidence type="ECO:0000313" key="10">
    <source>
        <dbReference type="Proteomes" id="UP000248706"/>
    </source>
</evidence>
<dbReference type="Pfam" id="PF03772">
    <property type="entry name" value="Competence"/>
    <property type="match status" value="1"/>
</dbReference>
<dbReference type="SUPFAM" id="SSF56281">
    <property type="entry name" value="Metallo-hydrolase/oxidoreductase"/>
    <property type="match status" value="1"/>
</dbReference>
<feature type="transmembrane region" description="Helical" evidence="6">
    <location>
        <begin position="261"/>
        <end position="280"/>
    </location>
</feature>
<dbReference type="PANTHER" id="PTHR30619">
    <property type="entry name" value="DNA INTERNALIZATION/COMPETENCE PROTEIN COMEC/REC2"/>
    <property type="match status" value="1"/>
</dbReference>
<feature type="transmembrane region" description="Helical" evidence="6">
    <location>
        <begin position="40"/>
        <end position="57"/>
    </location>
</feature>
<name>A0A328VDH3_9CHLR</name>
<comment type="subcellular location">
    <subcellularLocation>
        <location evidence="1">Cell membrane</location>
        <topology evidence="1">Multi-pass membrane protein</topology>
    </subcellularLocation>
</comment>
<dbReference type="OrthoDB" id="9761531at2"/>
<evidence type="ECO:0000313" key="9">
    <source>
        <dbReference type="EMBL" id="RAQ95627.1"/>
    </source>
</evidence>
<sequence length="859" mass="91775">MSLLLLREARLRLRKLPLIVACSGWLAGILLAYWLQLPSLWLPLPLLATVVATVVGWRRWEMAGGLLLFLSTLLGGAWHMTLADPRHDPQALVSLLRSPAGTSEMVVRGEVSAPPALEGHARRLTVSVAEVSSDGGLHWQPRHGEIAVFTSGTLLDDPYGPAYGDEVLLRGHLVPPASNDAPDLQALMVFPRLSVRRHGGNPLLALLYTLRFRLAALIARALPQPEAALLVAILLGLRTPALLPLTPLFNVTGTAHLIVPSGFKVTLLAGLIALPLQPLARQKPDDWRLLPAQRRRSQRWLWLLCLLQLLTIAAYTVLSGTGPAALRAGFMGALLVLAPRLGRSYHVYTALAATALAMSFVDPFILWDSGFQLSFLGTWGIVLLAPLFTRPLLWLEHFPAGSLLVEALAVTLAAQVATLPIFALTFAQLSLVAPLANLVTVPLLELLLLLGVAICLLGAMSFPLAVVVGWLAWFPLHYVIGAVAFCARLPLAWLSTAGWPLSLPLAWGYYTVLAGALGLGWRSCPSLFVPFPENGLRQTGASRSTPGKEHGRHRGLLLGGQVALALLLLLATGLRALLSQESAGLVLTLFSLASPSGSTGPAMLVQMAHGGVLLIDGGPDATALAQVLDHRLPLWQRHIDWLVLSTPLLSHLTGLQDAASRFEIGQALDGGVLHPGAAYALWRRTLREDGVPYQTLRQGQALSPGPNLRLEVLWPPSPLHRGGDEARNNALVLRLVAPGLHLLLLGEAAQSAYALSGLLTAVGSSSPGQDNVVLATLTAGQQPPPAFSRLLELLHPSLLVVHVTTHRSPAAMQKPVAVKTGERPFIVPSGLKHTFLLRAPAAFTLQTGPTGWSFGLAAP</sequence>
<comment type="caution">
    <text evidence="9">The sequence shown here is derived from an EMBL/GenBank/DDBJ whole genome shotgun (WGS) entry which is preliminary data.</text>
</comment>
<proteinExistence type="predicted"/>
<organism evidence="9 10">
    <name type="scientific">Thermogemmatispora tikiterensis</name>
    <dbReference type="NCBI Taxonomy" id="1825093"/>
    <lineage>
        <taxon>Bacteria</taxon>
        <taxon>Bacillati</taxon>
        <taxon>Chloroflexota</taxon>
        <taxon>Ktedonobacteria</taxon>
        <taxon>Thermogemmatisporales</taxon>
        <taxon>Thermogemmatisporaceae</taxon>
        <taxon>Thermogemmatispora</taxon>
    </lineage>
</organism>
<evidence type="ECO:0000256" key="5">
    <source>
        <dbReference type="ARBA" id="ARBA00023136"/>
    </source>
</evidence>
<keyword evidence="4 6" id="KW-1133">Transmembrane helix</keyword>
<evidence type="ECO:0000259" key="8">
    <source>
        <dbReference type="Pfam" id="PF13567"/>
    </source>
</evidence>
<feature type="transmembrane region" description="Helical" evidence="6">
    <location>
        <begin position="407"/>
        <end position="427"/>
    </location>
</feature>